<evidence type="ECO:0000313" key="2">
    <source>
        <dbReference type="EMBL" id="GGB68789.1"/>
    </source>
</evidence>
<comment type="caution">
    <text evidence="2">The sequence shown here is derived from an EMBL/GenBank/DDBJ whole genome shotgun (WGS) entry which is preliminary data.</text>
</comment>
<protein>
    <recommendedName>
        <fullName evidence="4">Methionine aminopeptidase</fullName>
    </recommendedName>
</protein>
<proteinExistence type="predicted"/>
<dbReference type="Proteomes" id="UP000628079">
    <property type="component" value="Unassembled WGS sequence"/>
</dbReference>
<dbReference type="EMBL" id="BMEA01000001">
    <property type="protein sequence ID" value="GGB68789.1"/>
    <property type="molecule type" value="Genomic_DNA"/>
</dbReference>
<name>A0A8H9FRX5_9MICO</name>
<gene>
    <name evidence="2" type="ORF">GCM10011314_05070</name>
</gene>
<dbReference type="AlphaFoldDB" id="A0A8H9FRX5"/>
<accession>A0A8H9FRX5</accession>
<reference evidence="2" key="1">
    <citation type="journal article" date="2014" name="Int. J. Syst. Evol. Microbiol.">
        <title>Complete genome sequence of Corynebacterium casei LMG S-19264T (=DSM 44701T), isolated from a smear-ripened cheese.</title>
        <authorList>
            <consortium name="US DOE Joint Genome Institute (JGI-PGF)"/>
            <person name="Walter F."/>
            <person name="Albersmeier A."/>
            <person name="Kalinowski J."/>
            <person name="Ruckert C."/>
        </authorList>
    </citation>
    <scope>NUCLEOTIDE SEQUENCE</scope>
    <source>
        <strain evidence="2">CGMCC 1.10749</strain>
    </source>
</reference>
<feature type="compositionally biased region" description="Basic and acidic residues" evidence="1">
    <location>
        <begin position="61"/>
        <end position="71"/>
    </location>
</feature>
<feature type="region of interest" description="Disordered" evidence="1">
    <location>
        <begin position="24"/>
        <end position="78"/>
    </location>
</feature>
<evidence type="ECO:0000313" key="3">
    <source>
        <dbReference type="Proteomes" id="UP000628079"/>
    </source>
</evidence>
<evidence type="ECO:0000256" key="1">
    <source>
        <dbReference type="SAM" id="MobiDB-lite"/>
    </source>
</evidence>
<feature type="compositionally biased region" description="Basic and acidic residues" evidence="1">
    <location>
        <begin position="27"/>
        <end position="38"/>
    </location>
</feature>
<organism evidence="2 3">
    <name type="scientific">Knoellia flava</name>
    <dbReference type="NCBI Taxonomy" id="913969"/>
    <lineage>
        <taxon>Bacteria</taxon>
        <taxon>Bacillati</taxon>
        <taxon>Actinomycetota</taxon>
        <taxon>Actinomycetes</taxon>
        <taxon>Micrococcales</taxon>
        <taxon>Intrasporangiaceae</taxon>
        <taxon>Knoellia</taxon>
    </lineage>
</organism>
<reference evidence="2" key="2">
    <citation type="submission" date="2020-09" db="EMBL/GenBank/DDBJ databases">
        <authorList>
            <person name="Sun Q."/>
            <person name="Zhou Y."/>
        </authorList>
    </citation>
    <scope>NUCLEOTIDE SEQUENCE</scope>
    <source>
        <strain evidence="2">CGMCC 1.10749</strain>
    </source>
</reference>
<evidence type="ECO:0008006" key="4">
    <source>
        <dbReference type="Google" id="ProtNLM"/>
    </source>
</evidence>
<sequence length="78" mass="9097">MESRQSADRDTEEDDMAYWYNIQTKQVETDENRSRNDDVMGPYETEAEASNAIASAQQNTEKWDAEDRAWEGEDDLED</sequence>